<dbReference type="PANTHER" id="PTHR33603:SF1">
    <property type="entry name" value="RIBOSOMAL RNA LARGE SUBUNIT METHYLTRANSFERASE H"/>
    <property type="match status" value="1"/>
</dbReference>
<dbReference type="EMBL" id="UINC01125442">
    <property type="protein sequence ID" value="SVD03269.1"/>
    <property type="molecule type" value="Genomic_DNA"/>
</dbReference>
<dbReference type="SUPFAM" id="SSF75217">
    <property type="entry name" value="alpha/beta knot"/>
    <property type="match status" value="1"/>
</dbReference>
<keyword evidence="3" id="KW-0949">S-adenosyl-L-methionine</keyword>
<evidence type="ECO:0000256" key="3">
    <source>
        <dbReference type="ARBA" id="ARBA00022691"/>
    </source>
</evidence>
<dbReference type="Gene3D" id="3.40.1280.10">
    <property type="match status" value="1"/>
</dbReference>
<evidence type="ECO:0008006" key="6">
    <source>
        <dbReference type="Google" id="ProtNLM"/>
    </source>
</evidence>
<keyword evidence="1" id="KW-0489">Methyltransferase</keyword>
<organism evidence="5">
    <name type="scientific">marine metagenome</name>
    <dbReference type="NCBI Taxonomy" id="408172"/>
    <lineage>
        <taxon>unclassified sequences</taxon>
        <taxon>metagenomes</taxon>
        <taxon>ecological metagenomes</taxon>
    </lineage>
</organism>
<dbReference type="PIRSF" id="PIRSF004505">
    <property type="entry name" value="MT_bac"/>
    <property type="match status" value="1"/>
</dbReference>
<evidence type="ECO:0000256" key="1">
    <source>
        <dbReference type="ARBA" id="ARBA00022603"/>
    </source>
</evidence>
<dbReference type="CDD" id="cd18081">
    <property type="entry name" value="RlmH-like"/>
    <property type="match status" value="1"/>
</dbReference>
<gene>
    <name evidence="5" type="ORF">METZ01_LOCUS356123</name>
</gene>
<dbReference type="InterPro" id="IPR029028">
    <property type="entry name" value="Alpha/beta_knot_MTases"/>
</dbReference>
<accession>A0A382S006</accession>
<dbReference type="HAMAP" id="MF_00658">
    <property type="entry name" value="23SrRNA_methyltr_H"/>
    <property type="match status" value="1"/>
</dbReference>
<proteinExistence type="inferred from homology"/>
<name>A0A382S006_9ZZZZ</name>
<reference evidence="5" key="1">
    <citation type="submission" date="2018-05" db="EMBL/GenBank/DDBJ databases">
        <authorList>
            <person name="Lanie J.A."/>
            <person name="Ng W.-L."/>
            <person name="Kazmierczak K.M."/>
            <person name="Andrzejewski T.M."/>
            <person name="Davidsen T.M."/>
            <person name="Wayne K.J."/>
            <person name="Tettelin H."/>
            <person name="Glass J.I."/>
            <person name="Rusch D."/>
            <person name="Podicherti R."/>
            <person name="Tsui H.-C.T."/>
            <person name="Winkler M.E."/>
        </authorList>
    </citation>
    <scope>NUCLEOTIDE SEQUENCE</scope>
</reference>
<dbReference type="Pfam" id="PF02590">
    <property type="entry name" value="SPOUT_MTase"/>
    <property type="match status" value="1"/>
</dbReference>
<dbReference type="InterPro" id="IPR029026">
    <property type="entry name" value="tRNA_m1G_MTases_N"/>
</dbReference>
<dbReference type="NCBIfam" id="TIGR00246">
    <property type="entry name" value="tRNA_RlmH_YbeA"/>
    <property type="match status" value="1"/>
</dbReference>
<comment type="similarity">
    <text evidence="4">Belongs to the RNA methyltransferase RlmH family.</text>
</comment>
<dbReference type="GO" id="GO:0006364">
    <property type="term" value="P:rRNA processing"/>
    <property type="evidence" value="ECO:0007669"/>
    <property type="project" value="InterPro"/>
</dbReference>
<evidence type="ECO:0000256" key="4">
    <source>
        <dbReference type="ARBA" id="ARBA00038303"/>
    </source>
</evidence>
<sequence length="161" mass="18457">MVFEFMQFDLIAIGRRMPAWIDSAFCEYSKRLPKSINFNLIEITPATRTKNKNSEQLKKIEEEKINAVIASDNIVIVLDEKGKTISSHSLSVQLQTWMDDQQHISVLIGGADGLSSSIKNKADQIWSLSEMTLPHGLVRIIMIEQLYRAWSIINCHPYHRK</sequence>
<dbReference type="AlphaFoldDB" id="A0A382S006"/>
<protein>
    <recommendedName>
        <fullName evidence="6">Ribosomal RNA large subunit methyltransferase H</fullName>
    </recommendedName>
</protein>
<keyword evidence="2" id="KW-0808">Transferase</keyword>
<evidence type="ECO:0000313" key="5">
    <source>
        <dbReference type="EMBL" id="SVD03269.1"/>
    </source>
</evidence>
<dbReference type="InterPro" id="IPR003742">
    <property type="entry name" value="RlmH-like"/>
</dbReference>
<dbReference type="GO" id="GO:0008168">
    <property type="term" value="F:methyltransferase activity"/>
    <property type="evidence" value="ECO:0007669"/>
    <property type="project" value="UniProtKB-KW"/>
</dbReference>
<dbReference type="PANTHER" id="PTHR33603">
    <property type="entry name" value="METHYLTRANSFERASE"/>
    <property type="match status" value="1"/>
</dbReference>
<dbReference type="GO" id="GO:0032259">
    <property type="term" value="P:methylation"/>
    <property type="evidence" value="ECO:0007669"/>
    <property type="project" value="UniProtKB-KW"/>
</dbReference>
<dbReference type="NCBIfam" id="NF000986">
    <property type="entry name" value="PRK00103.1-4"/>
    <property type="match status" value="1"/>
</dbReference>
<evidence type="ECO:0000256" key="2">
    <source>
        <dbReference type="ARBA" id="ARBA00022679"/>
    </source>
</evidence>